<reference evidence="1" key="1">
    <citation type="submission" date="2020-03" db="EMBL/GenBank/DDBJ databases">
        <title>Hybrid Assembly of Korean Phytophthora infestans isolates.</title>
        <authorList>
            <person name="Prokchorchik M."/>
            <person name="Lee Y."/>
            <person name="Seo J."/>
            <person name="Cho J.-H."/>
            <person name="Park Y.-E."/>
            <person name="Jang D.-C."/>
            <person name="Im J.-S."/>
            <person name="Choi J.-G."/>
            <person name="Park H.-J."/>
            <person name="Lee G.-B."/>
            <person name="Lee Y.-G."/>
            <person name="Hong S.-Y."/>
            <person name="Cho K."/>
            <person name="Sohn K.H."/>
        </authorList>
    </citation>
    <scope>NUCLEOTIDE SEQUENCE</scope>
    <source>
        <strain evidence="1">KR_2_A2</strain>
    </source>
</reference>
<dbReference type="AlphaFoldDB" id="A0A8S9UV32"/>
<comment type="caution">
    <text evidence="1">The sequence shown here is derived from an EMBL/GenBank/DDBJ whole genome shotgun (WGS) entry which is preliminary data.</text>
</comment>
<evidence type="ECO:0000313" key="2">
    <source>
        <dbReference type="Proteomes" id="UP000704712"/>
    </source>
</evidence>
<protein>
    <submittedName>
        <fullName evidence="1">Uncharacterized protein</fullName>
    </submittedName>
</protein>
<proteinExistence type="predicted"/>
<name>A0A8S9UV32_PHYIN</name>
<accession>A0A8S9UV32</accession>
<dbReference type="EMBL" id="JAACNO010001006">
    <property type="protein sequence ID" value="KAF4143567.1"/>
    <property type="molecule type" value="Genomic_DNA"/>
</dbReference>
<dbReference type="Proteomes" id="UP000704712">
    <property type="component" value="Unassembled WGS sequence"/>
</dbReference>
<gene>
    <name evidence="1" type="ORF">GN958_ATG07300</name>
</gene>
<sequence length="103" mass="11872">YSPSMKALLHRAHLHHWDALKKSFESIFVWRYHEEDPDDPAECVYYPASFVIQASGDLLHVYRVQNQDTGFLSHAEVKAQTYVVRYLAIAELLNEGTVVRPQG</sequence>
<organism evidence="1 2">
    <name type="scientific">Phytophthora infestans</name>
    <name type="common">Potato late blight agent</name>
    <name type="synonym">Botrytis infestans</name>
    <dbReference type="NCBI Taxonomy" id="4787"/>
    <lineage>
        <taxon>Eukaryota</taxon>
        <taxon>Sar</taxon>
        <taxon>Stramenopiles</taxon>
        <taxon>Oomycota</taxon>
        <taxon>Peronosporomycetes</taxon>
        <taxon>Peronosporales</taxon>
        <taxon>Peronosporaceae</taxon>
        <taxon>Phytophthora</taxon>
    </lineage>
</organism>
<feature type="non-terminal residue" evidence="1">
    <location>
        <position position="1"/>
    </location>
</feature>
<evidence type="ECO:0000313" key="1">
    <source>
        <dbReference type="EMBL" id="KAF4143567.1"/>
    </source>
</evidence>